<feature type="region of interest" description="Disordered" evidence="1">
    <location>
        <begin position="1"/>
        <end position="63"/>
    </location>
</feature>
<gene>
    <name evidence="2" type="ORF">EVAR_54949_1</name>
</gene>
<organism evidence="2 3">
    <name type="scientific">Eumeta variegata</name>
    <name type="common">Bagworm moth</name>
    <name type="synonym">Eumeta japonica</name>
    <dbReference type="NCBI Taxonomy" id="151549"/>
    <lineage>
        <taxon>Eukaryota</taxon>
        <taxon>Metazoa</taxon>
        <taxon>Ecdysozoa</taxon>
        <taxon>Arthropoda</taxon>
        <taxon>Hexapoda</taxon>
        <taxon>Insecta</taxon>
        <taxon>Pterygota</taxon>
        <taxon>Neoptera</taxon>
        <taxon>Endopterygota</taxon>
        <taxon>Lepidoptera</taxon>
        <taxon>Glossata</taxon>
        <taxon>Ditrysia</taxon>
        <taxon>Tineoidea</taxon>
        <taxon>Psychidae</taxon>
        <taxon>Oiketicinae</taxon>
        <taxon>Eumeta</taxon>
    </lineage>
</organism>
<dbReference type="EMBL" id="BGZK01001280">
    <property type="protein sequence ID" value="GBP76193.1"/>
    <property type="molecule type" value="Genomic_DNA"/>
</dbReference>
<evidence type="ECO:0000313" key="3">
    <source>
        <dbReference type="Proteomes" id="UP000299102"/>
    </source>
</evidence>
<feature type="compositionally biased region" description="Low complexity" evidence="1">
    <location>
        <begin position="15"/>
        <end position="24"/>
    </location>
</feature>
<evidence type="ECO:0000313" key="2">
    <source>
        <dbReference type="EMBL" id="GBP76193.1"/>
    </source>
</evidence>
<protein>
    <submittedName>
        <fullName evidence="2">Uncharacterized protein</fullName>
    </submittedName>
</protein>
<comment type="caution">
    <text evidence="2">The sequence shown here is derived from an EMBL/GenBank/DDBJ whole genome shotgun (WGS) entry which is preliminary data.</text>
</comment>
<dbReference type="Proteomes" id="UP000299102">
    <property type="component" value="Unassembled WGS sequence"/>
</dbReference>
<reference evidence="2 3" key="1">
    <citation type="journal article" date="2019" name="Commun. Biol.">
        <title>The bagworm genome reveals a unique fibroin gene that provides high tensile strength.</title>
        <authorList>
            <person name="Kono N."/>
            <person name="Nakamura H."/>
            <person name="Ohtoshi R."/>
            <person name="Tomita M."/>
            <person name="Numata K."/>
            <person name="Arakawa K."/>
        </authorList>
    </citation>
    <scope>NUCLEOTIDE SEQUENCE [LARGE SCALE GENOMIC DNA]</scope>
</reference>
<feature type="compositionally biased region" description="Polar residues" evidence="1">
    <location>
        <begin position="35"/>
        <end position="56"/>
    </location>
</feature>
<accession>A0A4C1YM82</accession>
<feature type="region of interest" description="Disordered" evidence="1">
    <location>
        <begin position="83"/>
        <end position="106"/>
    </location>
</feature>
<name>A0A4C1YM82_EUMVA</name>
<evidence type="ECO:0000256" key="1">
    <source>
        <dbReference type="SAM" id="MobiDB-lite"/>
    </source>
</evidence>
<sequence>MSERSGDPTPPPSPHSFSFNPPISDNLFQPARPRVTSTLPVTQRSYQQRTGNSSEISNDHGWRQEWGTCGRARTAYRNLQRAHPQKNADSHIHQGVRSPPERSVRRRSVKYNRQTLLTPWVEGSGPKSELKSVYETGSAPDAESELRINFWSKSESNYTLRQTVSLGIGVEMEACTVTIRDARGAP</sequence>
<keyword evidence="3" id="KW-1185">Reference proteome</keyword>
<dbReference type="AlphaFoldDB" id="A0A4C1YM82"/>
<proteinExistence type="predicted"/>